<dbReference type="EMBL" id="FNZR01000010">
    <property type="protein sequence ID" value="SEL80321.1"/>
    <property type="molecule type" value="Genomic_DNA"/>
</dbReference>
<keyword evidence="2" id="KW-1185">Reference proteome</keyword>
<proteinExistence type="predicted"/>
<dbReference type="AlphaFoldDB" id="A0A1H7T643"/>
<evidence type="ECO:0000313" key="2">
    <source>
        <dbReference type="Proteomes" id="UP000198916"/>
    </source>
</evidence>
<evidence type="ECO:0000313" key="1">
    <source>
        <dbReference type="EMBL" id="SEL80321.1"/>
    </source>
</evidence>
<sequence length="335" mass="37737">MKVAIYCTGGTNLGFGHFFRSKTFAKSAPDGFSVWLFPLVAAEDKHIFNELADITRVCESEDHALNQILDYAPDIVVFDTVYCSDRFFFEIKSKVRNLMSISPVFNQMLRVDLLFTRNEDTLPIGNVKIFKGFEFAIFNENCKPISDELYINNLNNDYLTIGIAMGGGDAPNKTLAVLKHLSYLKTPCTFWVLLGEGYRHSYQDLVDCITKDSNHEIILAKTNRSVWSILANCSLAILAGGLTTLESVYAGLPTINIFDREEQIYATGKRIFDTGISINLGVFKELKSIDLINKINHLYDNKSLLLEMRNKGKGLVDKKGSKRVFQILASNLINR</sequence>
<dbReference type="OrthoDB" id="6290225at2"/>
<protein>
    <submittedName>
        <fullName evidence="1">Spore coat polysaccharide biosynthesis protein SpsG, predicted glycosyltransferase</fullName>
    </submittedName>
</protein>
<dbReference type="Gene3D" id="3.40.50.11190">
    <property type="match status" value="1"/>
</dbReference>
<dbReference type="GO" id="GO:0016740">
    <property type="term" value="F:transferase activity"/>
    <property type="evidence" value="ECO:0007669"/>
    <property type="project" value="UniProtKB-KW"/>
</dbReference>
<dbReference type="STRING" id="332977.SAMN05421740_110115"/>
<reference evidence="2" key="1">
    <citation type="submission" date="2016-10" db="EMBL/GenBank/DDBJ databases">
        <authorList>
            <person name="Varghese N."/>
            <person name="Submissions S."/>
        </authorList>
    </citation>
    <scope>NUCLEOTIDE SEQUENCE [LARGE SCALE GENOMIC DNA]</scope>
    <source>
        <strain evidence="2">Jip14</strain>
    </source>
</reference>
<keyword evidence="1" id="KW-0808">Transferase</keyword>
<dbReference type="Proteomes" id="UP000198916">
    <property type="component" value="Unassembled WGS sequence"/>
</dbReference>
<accession>A0A1H7T643</accession>
<gene>
    <name evidence="1" type="ORF">SAMN05421740_110115</name>
</gene>
<dbReference type="SUPFAM" id="SSF53756">
    <property type="entry name" value="UDP-Glycosyltransferase/glycogen phosphorylase"/>
    <property type="match status" value="1"/>
</dbReference>
<dbReference type="RefSeq" id="WP_090608371.1">
    <property type="nucleotide sequence ID" value="NZ_FNZR01000010.1"/>
</dbReference>
<organism evidence="1 2">
    <name type="scientific">Parapedobacter koreensis</name>
    <dbReference type="NCBI Taxonomy" id="332977"/>
    <lineage>
        <taxon>Bacteria</taxon>
        <taxon>Pseudomonadati</taxon>
        <taxon>Bacteroidota</taxon>
        <taxon>Sphingobacteriia</taxon>
        <taxon>Sphingobacteriales</taxon>
        <taxon>Sphingobacteriaceae</taxon>
        <taxon>Parapedobacter</taxon>
    </lineage>
</organism>
<name>A0A1H7T643_9SPHI</name>
<dbReference type="Gene3D" id="3.40.50.2000">
    <property type="entry name" value="Glycogen Phosphorylase B"/>
    <property type="match status" value="1"/>
</dbReference>